<organism evidence="2 3">
    <name type="scientific">Owenia fusiformis</name>
    <name type="common">Polychaete worm</name>
    <dbReference type="NCBI Taxonomy" id="6347"/>
    <lineage>
        <taxon>Eukaryota</taxon>
        <taxon>Metazoa</taxon>
        <taxon>Spiralia</taxon>
        <taxon>Lophotrochozoa</taxon>
        <taxon>Annelida</taxon>
        <taxon>Polychaeta</taxon>
        <taxon>Sedentaria</taxon>
        <taxon>Canalipalpata</taxon>
        <taxon>Sabellida</taxon>
        <taxon>Oweniida</taxon>
        <taxon>Oweniidae</taxon>
        <taxon>Owenia</taxon>
    </lineage>
</organism>
<feature type="signal peptide" evidence="1">
    <location>
        <begin position="1"/>
        <end position="18"/>
    </location>
</feature>
<name>A0A8S4Q1I5_OWEFU</name>
<gene>
    <name evidence="2" type="ORF">OFUS_LOCUS21830</name>
</gene>
<accession>A0A8S4Q1I5</accession>
<keyword evidence="3" id="KW-1185">Reference proteome</keyword>
<reference evidence="2" key="1">
    <citation type="submission" date="2022-03" db="EMBL/GenBank/DDBJ databases">
        <authorList>
            <person name="Martin C."/>
        </authorList>
    </citation>
    <scope>NUCLEOTIDE SEQUENCE</scope>
</reference>
<comment type="caution">
    <text evidence="2">The sequence shown here is derived from an EMBL/GenBank/DDBJ whole genome shotgun (WGS) entry which is preliminary data.</text>
</comment>
<evidence type="ECO:0000313" key="2">
    <source>
        <dbReference type="EMBL" id="CAH1797567.1"/>
    </source>
</evidence>
<dbReference type="EMBL" id="CAIIXF020000010">
    <property type="protein sequence ID" value="CAH1797567.1"/>
    <property type="molecule type" value="Genomic_DNA"/>
</dbReference>
<dbReference type="Proteomes" id="UP000749559">
    <property type="component" value="Unassembled WGS sequence"/>
</dbReference>
<keyword evidence="1" id="KW-0732">Signal</keyword>
<feature type="chain" id="PRO_5035849513" evidence="1">
    <location>
        <begin position="19"/>
        <end position="259"/>
    </location>
</feature>
<evidence type="ECO:0000256" key="1">
    <source>
        <dbReference type="SAM" id="SignalP"/>
    </source>
</evidence>
<protein>
    <submittedName>
        <fullName evidence="2">Uncharacterized protein</fullName>
    </submittedName>
</protein>
<proteinExistence type="predicted"/>
<evidence type="ECO:0000313" key="3">
    <source>
        <dbReference type="Proteomes" id="UP000749559"/>
    </source>
</evidence>
<dbReference type="AlphaFoldDB" id="A0A8S4Q1I5"/>
<sequence length="259" mass="29230">MEILKCILLSIWICTVLISNIMMESCSKRGPQNRTPTNFTVYKRTLTIIADGVRVSLKKAPWPDTWENFWNDAGSSTVKFGRKFIKWADEEYGFNATALTDEQLTNGDEVDLGEFIYTPYMPDITYRVISETTKTKMTYYRNTQVRDAAFVLIAKKSFNSSGNRREIIQEGATLFMGVYIIDTSKECGFSKKPEVITFTCSMDQRAENGFGPFVCDMFSRKCGVGEQIGLSVVTSPNYFKVASVIFFPPGASITEPDKP</sequence>